<name>A0A0F9PK03_9ZZZZ</name>
<feature type="domain" description="Uroporphyrinogen decarboxylase (URO-D)" evidence="1">
    <location>
        <begin position="194"/>
        <end position="386"/>
    </location>
</feature>
<dbReference type="Pfam" id="PF01208">
    <property type="entry name" value="URO-D"/>
    <property type="match status" value="1"/>
</dbReference>
<reference evidence="2" key="1">
    <citation type="journal article" date="2015" name="Nature">
        <title>Complex archaea that bridge the gap between prokaryotes and eukaryotes.</title>
        <authorList>
            <person name="Spang A."/>
            <person name="Saw J.H."/>
            <person name="Jorgensen S.L."/>
            <person name="Zaremba-Niedzwiedzka K."/>
            <person name="Martijn J."/>
            <person name="Lind A.E."/>
            <person name="van Eijk R."/>
            <person name="Schleper C."/>
            <person name="Guy L."/>
            <person name="Ettema T.J."/>
        </authorList>
    </citation>
    <scope>NUCLEOTIDE SEQUENCE</scope>
</reference>
<dbReference type="AlphaFoldDB" id="A0A0F9PK03"/>
<dbReference type="InterPro" id="IPR052024">
    <property type="entry name" value="Methanogen_methyltrans"/>
</dbReference>
<dbReference type="GO" id="GO:0006779">
    <property type="term" value="P:porphyrin-containing compound biosynthetic process"/>
    <property type="evidence" value="ECO:0007669"/>
    <property type="project" value="InterPro"/>
</dbReference>
<dbReference type="InterPro" id="IPR038071">
    <property type="entry name" value="UROD/MetE-like_sf"/>
</dbReference>
<dbReference type="PANTHER" id="PTHR47099">
    <property type="entry name" value="METHYLCOBAMIDE:COM METHYLTRANSFERASE MTBA"/>
    <property type="match status" value="1"/>
</dbReference>
<protein>
    <recommendedName>
        <fullName evidence="1">Uroporphyrinogen decarboxylase (URO-D) domain-containing protein</fullName>
    </recommendedName>
</protein>
<dbReference type="PANTHER" id="PTHR47099:SF1">
    <property type="entry name" value="METHYLCOBAMIDE:COM METHYLTRANSFERASE MTBA"/>
    <property type="match status" value="1"/>
</dbReference>
<dbReference type="GO" id="GO:0004853">
    <property type="term" value="F:uroporphyrinogen decarboxylase activity"/>
    <property type="evidence" value="ECO:0007669"/>
    <property type="project" value="InterPro"/>
</dbReference>
<evidence type="ECO:0000313" key="2">
    <source>
        <dbReference type="EMBL" id="KKN32180.1"/>
    </source>
</evidence>
<dbReference type="EMBL" id="LAZR01002271">
    <property type="protein sequence ID" value="KKN32180.1"/>
    <property type="molecule type" value="Genomic_DNA"/>
</dbReference>
<dbReference type="SUPFAM" id="SSF51726">
    <property type="entry name" value="UROD/MetE-like"/>
    <property type="match status" value="1"/>
</dbReference>
<dbReference type="InterPro" id="IPR000257">
    <property type="entry name" value="Uroporphyrinogen_deCOase"/>
</dbReference>
<dbReference type="Gene3D" id="3.20.20.210">
    <property type="match status" value="1"/>
</dbReference>
<evidence type="ECO:0000259" key="1">
    <source>
        <dbReference type="Pfam" id="PF01208"/>
    </source>
</evidence>
<accession>A0A0F9PK03</accession>
<proteinExistence type="predicted"/>
<comment type="caution">
    <text evidence="2">The sequence shown here is derived from an EMBL/GenBank/DDBJ whole genome shotgun (WGS) entry which is preliminary data.</text>
</comment>
<sequence>MDARERVIKAISHEEPDKVPSYEGSIDNLKILNHFGEQYGIDGLASIQHIIFNQSSGNIDSFNKQMHSLSISKVAAKSSIEPTVRLYNKIGLDIVPITLCILPYKFLNNGFISEFGHRFEYKENPSDKMHLLYYMGGTINDFEEYEQFPLPDPDYPLREKFFKAALQIEEKSKGKVCCTPGITGMMEMTWEGFGLPNFSRLLVNRKNAKKVFDDRGNFSVEMVKRLIEWGATGPMLVFDDYGYKKGLFMSPRNYREFVLPWLERICKTAHKGGLQVILHSCGDIYNIFEDIVKAGVDAINPIEPTTSNPDYNIFKLNEKHGSEISFVGNVSPQDLSDKEPSIIKDYTKKLIKKIAPGGGFVLSSGHSINPSVKLDNFLAMRETLEKFGNYPIKN</sequence>
<organism evidence="2">
    <name type="scientific">marine sediment metagenome</name>
    <dbReference type="NCBI Taxonomy" id="412755"/>
    <lineage>
        <taxon>unclassified sequences</taxon>
        <taxon>metagenomes</taxon>
        <taxon>ecological metagenomes</taxon>
    </lineage>
</organism>
<gene>
    <name evidence="2" type="ORF">LCGC14_0816520</name>
</gene>